<dbReference type="GO" id="GO:0005886">
    <property type="term" value="C:plasma membrane"/>
    <property type="evidence" value="ECO:0007669"/>
    <property type="project" value="UniProtKB-SubCell"/>
</dbReference>
<evidence type="ECO:0000256" key="6">
    <source>
        <dbReference type="ARBA" id="ARBA00022989"/>
    </source>
</evidence>
<keyword evidence="4" id="KW-1003">Cell membrane</keyword>
<feature type="transmembrane region" description="Helical" evidence="8">
    <location>
        <begin position="660"/>
        <end position="683"/>
    </location>
</feature>
<evidence type="ECO:0000313" key="11">
    <source>
        <dbReference type="Proteomes" id="UP000186817"/>
    </source>
</evidence>
<comment type="caution">
    <text evidence="10">The sequence shown here is derived from an EMBL/GenBank/DDBJ whole genome shotgun (WGS) entry which is preliminary data.</text>
</comment>
<evidence type="ECO:0000256" key="8">
    <source>
        <dbReference type="SAM" id="Phobius"/>
    </source>
</evidence>
<dbReference type="GO" id="GO:0015250">
    <property type="term" value="F:water channel activity"/>
    <property type="evidence" value="ECO:0007669"/>
    <property type="project" value="TreeGrafter"/>
</dbReference>
<keyword evidence="6 8" id="KW-1133">Transmembrane helix</keyword>
<keyword evidence="5 8" id="KW-0812">Transmembrane</keyword>
<dbReference type="InterPro" id="IPR043519">
    <property type="entry name" value="NT_sf"/>
</dbReference>
<dbReference type="Pfam" id="PF00230">
    <property type="entry name" value="MIP"/>
    <property type="match status" value="1"/>
</dbReference>
<evidence type="ECO:0000313" key="10">
    <source>
        <dbReference type="EMBL" id="OLP95483.1"/>
    </source>
</evidence>
<dbReference type="SUPFAM" id="SSF81338">
    <property type="entry name" value="Aquaporin-like"/>
    <property type="match status" value="1"/>
</dbReference>
<dbReference type="Gene3D" id="3.30.460.10">
    <property type="entry name" value="Beta Polymerase, domain 2"/>
    <property type="match status" value="1"/>
</dbReference>
<comment type="similarity">
    <text evidence="2">Belongs to the MIP/aquaporin (TC 1.A.8) family.</text>
</comment>
<dbReference type="InterPro" id="IPR034294">
    <property type="entry name" value="Aquaporin_transptr"/>
</dbReference>
<protein>
    <submittedName>
        <fullName evidence="10">Aquaporin FA-CHIP</fullName>
    </submittedName>
</protein>
<dbReference type="EMBL" id="LSRX01000501">
    <property type="protein sequence ID" value="OLP95483.1"/>
    <property type="molecule type" value="Genomic_DNA"/>
</dbReference>
<dbReference type="InterPro" id="IPR023271">
    <property type="entry name" value="Aquaporin-like"/>
</dbReference>
<dbReference type="PRINTS" id="PR00783">
    <property type="entry name" value="MINTRINSICP"/>
</dbReference>
<dbReference type="OrthoDB" id="435810at2759"/>
<feature type="transmembrane region" description="Helical" evidence="8">
    <location>
        <begin position="621"/>
        <end position="639"/>
    </location>
</feature>
<feature type="domain" description="RelA/SpoT" evidence="9">
    <location>
        <begin position="283"/>
        <end position="433"/>
    </location>
</feature>
<dbReference type="SUPFAM" id="SSF81301">
    <property type="entry name" value="Nucleotidyltransferase"/>
    <property type="match status" value="1"/>
</dbReference>
<sequence length="705" mass="77217">MPSEQLVKLQKRHWAKWMTKVANLSPNACKTITALLADKDARAHDGASLARRKEDIPAHALHTFSSLEEFQAAEADMQALIGQQVLIWSPHLVRPRVLPALVGIPGPGMKRLMPVGRRHWPMHVVQWTSLSPAMQNFMGRRLTERYPDPGWDTIFQAARAAKSAAAPPLEGTPRTRSEMAAAKRAAAGATGKKETFRSWKRCHRIRVRTGKFKDAEIKDELEDAAFAITHPEAWAGDLFERAELRALLGERQGEMLVNTATRELQEALEASQFRELSSLRVSGRAKSAYSTWKKMNKKNLRFHEARHREKMLRQELATVDVLRVQSARGNSASKSEMSSPASQSCLAALAAEFIGTVVLLQKMLAPFCFQLSAGLWKLVEGRSKDYVSNPKANGYRSIHLVATREGEHFEVQTANHRVTKNTNQALALLSLGPAIFRAMEKLVSALRSVAPELVISTLFVFVSVDAAVSANHCLEGCRAHGGGPSRRLMGTPCPPPTFSVQVSLATGFAAAVASSFTYKPKGMTDEGNFGCHFNPAVTLALALRGKLRPLRAAALILAQLFASVLAAALVTAVVGLRCLQQDFDMMTQEMSPPASRVLLQAILNLLIILVALWSHERQGSMSVPVFVGFSYIAVSLVGLQQLGFDLPNILRSFGLLVIGVRNWACVWTTMLGSLSGVIIAVVLDHSMYGPEDSETADMQHSDESA</sequence>
<accession>A0A1Q9DK02</accession>
<dbReference type="GO" id="GO:0015969">
    <property type="term" value="P:guanosine tetraphosphate metabolic process"/>
    <property type="evidence" value="ECO:0007669"/>
    <property type="project" value="InterPro"/>
</dbReference>
<dbReference type="PANTHER" id="PTHR19139">
    <property type="entry name" value="AQUAPORIN TRANSPORTER"/>
    <property type="match status" value="1"/>
</dbReference>
<feature type="transmembrane region" description="Helical" evidence="8">
    <location>
        <begin position="552"/>
        <end position="576"/>
    </location>
</feature>
<keyword evidence="11" id="KW-1185">Reference proteome</keyword>
<dbReference type="SMART" id="SM00954">
    <property type="entry name" value="RelA_SpoT"/>
    <property type="match status" value="1"/>
</dbReference>
<dbReference type="Pfam" id="PF04607">
    <property type="entry name" value="RelA_SpoT"/>
    <property type="match status" value="1"/>
</dbReference>
<dbReference type="InterPro" id="IPR022357">
    <property type="entry name" value="MIP_CS"/>
</dbReference>
<proteinExistence type="inferred from homology"/>
<organism evidence="10 11">
    <name type="scientific">Symbiodinium microadriaticum</name>
    <name type="common">Dinoflagellate</name>
    <name type="synonym">Zooxanthella microadriatica</name>
    <dbReference type="NCBI Taxonomy" id="2951"/>
    <lineage>
        <taxon>Eukaryota</taxon>
        <taxon>Sar</taxon>
        <taxon>Alveolata</taxon>
        <taxon>Dinophyceae</taxon>
        <taxon>Suessiales</taxon>
        <taxon>Symbiodiniaceae</taxon>
        <taxon>Symbiodinium</taxon>
    </lineage>
</organism>
<name>A0A1Q9DK02_SYMMI</name>
<feature type="transmembrane region" description="Helical" evidence="8">
    <location>
        <begin position="597"/>
        <end position="615"/>
    </location>
</feature>
<dbReference type="PROSITE" id="PS00221">
    <property type="entry name" value="MIP"/>
    <property type="match status" value="1"/>
</dbReference>
<dbReference type="CDD" id="cd05399">
    <property type="entry name" value="NT_Rel-Spo_like"/>
    <property type="match status" value="1"/>
</dbReference>
<evidence type="ECO:0000256" key="1">
    <source>
        <dbReference type="ARBA" id="ARBA00004651"/>
    </source>
</evidence>
<keyword evidence="7 8" id="KW-0472">Membrane</keyword>
<dbReference type="Gene3D" id="1.20.1080.10">
    <property type="entry name" value="Glycerol uptake facilitator protein"/>
    <property type="match status" value="1"/>
</dbReference>
<evidence type="ECO:0000259" key="9">
    <source>
        <dbReference type="SMART" id="SM00954"/>
    </source>
</evidence>
<keyword evidence="3" id="KW-0813">Transport</keyword>
<dbReference type="AlphaFoldDB" id="A0A1Q9DK02"/>
<evidence type="ECO:0000256" key="5">
    <source>
        <dbReference type="ARBA" id="ARBA00022692"/>
    </source>
</evidence>
<dbReference type="PANTHER" id="PTHR19139:SF199">
    <property type="entry name" value="MIP17260P"/>
    <property type="match status" value="1"/>
</dbReference>
<comment type="subcellular location">
    <subcellularLocation>
        <location evidence="1">Cell membrane</location>
        <topology evidence="1">Multi-pass membrane protein</topology>
    </subcellularLocation>
</comment>
<evidence type="ECO:0000256" key="7">
    <source>
        <dbReference type="ARBA" id="ARBA00023136"/>
    </source>
</evidence>
<gene>
    <name evidence="10" type="primary">AQPA</name>
    <name evidence="10" type="ORF">AK812_SmicGene22391</name>
</gene>
<dbReference type="InterPro" id="IPR000425">
    <property type="entry name" value="MIP"/>
</dbReference>
<reference evidence="10 11" key="1">
    <citation type="submission" date="2016-02" db="EMBL/GenBank/DDBJ databases">
        <title>Genome analysis of coral dinoflagellate symbionts highlights evolutionary adaptations to a symbiotic lifestyle.</title>
        <authorList>
            <person name="Aranda M."/>
            <person name="Li Y."/>
            <person name="Liew Y.J."/>
            <person name="Baumgarten S."/>
            <person name="Simakov O."/>
            <person name="Wilson M."/>
            <person name="Piel J."/>
            <person name="Ashoor H."/>
            <person name="Bougouffa S."/>
            <person name="Bajic V.B."/>
            <person name="Ryu T."/>
            <person name="Ravasi T."/>
            <person name="Bayer T."/>
            <person name="Micklem G."/>
            <person name="Kim H."/>
            <person name="Bhak J."/>
            <person name="Lajeunesse T.C."/>
            <person name="Voolstra C.R."/>
        </authorList>
    </citation>
    <scope>NUCLEOTIDE SEQUENCE [LARGE SCALE GENOMIC DNA]</scope>
    <source>
        <strain evidence="10 11">CCMP2467</strain>
    </source>
</reference>
<evidence type="ECO:0000256" key="4">
    <source>
        <dbReference type="ARBA" id="ARBA00022475"/>
    </source>
</evidence>
<dbReference type="InterPro" id="IPR007685">
    <property type="entry name" value="RelA_SpoT"/>
</dbReference>
<dbReference type="Proteomes" id="UP000186817">
    <property type="component" value="Unassembled WGS sequence"/>
</dbReference>
<evidence type="ECO:0000256" key="3">
    <source>
        <dbReference type="ARBA" id="ARBA00022448"/>
    </source>
</evidence>
<evidence type="ECO:0000256" key="2">
    <source>
        <dbReference type="ARBA" id="ARBA00006175"/>
    </source>
</evidence>